<dbReference type="EMBL" id="VSIY01000014">
    <property type="protein sequence ID" value="TYB79988.1"/>
    <property type="molecule type" value="Genomic_DNA"/>
</dbReference>
<dbReference type="AlphaFoldDB" id="A0A5D0RGZ5"/>
<dbReference type="PANTHER" id="PTHR42852:SF18">
    <property type="entry name" value="CHROMOSOME UNDETERMINED SCAFFOLD_47, WHOLE GENOME SHOTGUN SEQUENCE"/>
    <property type="match status" value="1"/>
</dbReference>
<accession>A0A5D0RGZ5</accession>
<dbReference type="InterPro" id="IPR036249">
    <property type="entry name" value="Thioredoxin-like_sf"/>
</dbReference>
<reference evidence="3 4" key="1">
    <citation type="submission" date="2019-08" db="EMBL/GenBank/DDBJ databases">
        <title>Identification of a novel species of the genus Boseongicola.</title>
        <authorList>
            <person name="Zhang X.-Q."/>
        </authorList>
    </citation>
    <scope>NUCLEOTIDE SEQUENCE [LARGE SCALE GENOMIC DNA]</scope>
    <source>
        <strain evidence="3 4">HY14</strain>
    </source>
</reference>
<dbReference type="PROSITE" id="PS51352">
    <property type="entry name" value="THIOREDOXIN_2"/>
    <property type="match status" value="1"/>
</dbReference>
<comment type="caution">
    <text evidence="3">The sequence shown here is derived from an EMBL/GenBank/DDBJ whole genome shotgun (WGS) entry which is preliminary data.</text>
</comment>
<keyword evidence="1" id="KW-0732">Signal</keyword>
<evidence type="ECO:0000256" key="1">
    <source>
        <dbReference type="SAM" id="SignalP"/>
    </source>
</evidence>
<dbReference type="InterPro" id="IPR000866">
    <property type="entry name" value="AhpC/TSA"/>
</dbReference>
<feature type="domain" description="Thioredoxin" evidence="2">
    <location>
        <begin position="36"/>
        <end position="182"/>
    </location>
</feature>
<dbReference type="CDD" id="cd02966">
    <property type="entry name" value="TlpA_like_family"/>
    <property type="match status" value="1"/>
</dbReference>
<gene>
    <name evidence="3" type="ORF">FVF75_14220</name>
</gene>
<dbReference type="PANTHER" id="PTHR42852">
    <property type="entry name" value="THIOL:DISULFIDE INTERCHANGE PROTEIN DSBE"/>
    <property type="match status" value="1"/>
</dbReference>
<dbReference type="GO" id="GO:0016209">
    <property type="term" value="F:antioxidant activity"/>
    <property type="evidence" value="ECO:0007669"/>
    <property type="project" value="InterPro"/>
</dbReference>
<dbReference type="InterPro" id="IPR050553">
    <property type="entry name" value="Thioredoxin_ResA/DsbE_sf"/>
</dbReference>
<dbReference type="SUPFAM" id="SSF52833">
    <property type="entry name" value="Thioredoxin-like"/>
    <property type="match status" value="1"/>
</dbReference>
<keyword evidence="4" id="KW-1185">Reference proteome</keyword>
<dbReference type="InterPro" id="IPR013766">
    <property type="entry name" value="Thioredoxin_domain"/>
</dbReference>
<feature type="chain" id="PRO_5022691918" evidence="1">
    <location>
        <begin position="22"/>
        <end position="183"/>
    </location>
</feature>
<proteinExistence type="predicted"/>
<name>A0A5D0RGZ5_9RHOB</name>
<dbReference type="Proteomes" id="UP000322080">
    <property type="component" value="Unassembled WGS sequence"/>
</dbReference>
<evidence type="ECO:0000313" key="3">
    <source>
        <dbReference type="EMBL" id="TYB79988.1"/>
    </source>
</evidence>
<dbReference type="Pfam" id="PF00578">
    <property type="entry name" value="AhpC-TSA"/>
    <property type="match status" value="1"/>
</dbReference>
<evidence type="ECO:0000259" key="2">
    <source>
        <dbReference type="PROSITE" id="PS51352"/>
    </source>
</evidence>
<dbReference type="Gene3D" id="3.40.30.10">
    <property type="entry name" value="Glutaredoxin"/>
    <property type="match status" value="1"/>
</dbReference>
<organism evidence="3 4">
    <name type="scientific">Maritimibacter fusiformis</name>
    <dbReference type="NCBI Taxonomy" id="2603819"/>
    <lineage>
        <taxon>Bacteria</taxon>
        <taxon>Pseudomonadati</taxon>
        <taxon>Pseudomonadota</taxon>
        <taxon>Alphaproteobacteria</taxon>
        <taxon>Rhodobacterales</taxon>
        <taxon>Roseobacteraceae</taxon>
        <taxon>Maritimibacter</taxon>
    </lineage>
</organism>
<dbReference type="RefSeq" id="WP_148379172.1">
    <property type="nucleotide sequence ID" value="NZ_VSIY01000014.1"/>
</dbReference>
<feature type="signal peptide" evidence="1">
    <location>
        <begin position="1"/>
        <end position="21"/>
    </location>
</feature>
<dbReference type="GO" id="GO:0016491">
    <property type="term" value="F:oxidoreductase activity"/>
    <property type="evidence" value="ECO:0007669"/>
    <property type="project" value="InterPro"/>
</dbReference>
<protein>
    <submittedName>
        <fullName evidence="3">TlpA family protein disulfide reductase</fullName>
    </submittedName>
</protein>
<sequence>MSRLSALLYAALLVCANTASADTAALEALRDGDMKKLMFHSAPEAAGTAVFTDPEGGEHSLADYRGRIVVLNFWATWCNPCRVEMPTLAALETALGGEDFAVVPVATGRNKVAAIRRFFDEIEVDNLPILLDPKKKLSSEMGVMGLPVTVILDREGRELARLMGDADWNSESAVAILTALIDE</sequence>
<evidence type="ECO:0000313" key="4">
    <source>
        <dbReference type="Proteomes" id="UP000322080"/>
    </source>
</evidence>